<organism evidence="2 3">
    <name type="scientific">Haemaphysalis longicornis</name>
    <name type="common">Bush tick</name>
    <dbReference type="NCBI Taxonomy" id="44386"/>
    <lineage>
        <taxon>Eukaryota</taxon>
        <taxon>Metazoa</taxon>
        <taxon>Ecdysozoa</taxon>
        <taxon>Arthropoda</taxon>
        <taxon>Chelicerata</taxon>
        <taxon>Arachnida</taxon>
        <taxon>Acari</taxon>
        <taxon>Parasitiformes</taxon>
        <taxon>Ixodida</taxon>
        <taxon>Ixodoidea</taxon>
        <taxon>Ixodidae</taxon>
        <taxon>Haemaphysalinae</taxon>
        <taxon>Haemaphysalis</taxon>
    </lineage>
</organism>
<name>A0A9J6GEP0_HAELO</name>
<proteinExistence type="predicted"/>
<sequence>MPGYADPEALQGHDVYGPLCQEVLCNEHQCPHQATVDELKRKLDLQQKKTRKLEQQVESVLGSKLHHLAPDQVLSATNSDARGNRWSNKAVQKAL</sequence>
<keyword evidence="3" id="KW-1185">Reference proteome</keyword>
<comment type="caution">
    <text evidence="2">The sequence shown here is derived from an EMBL/GenBank/DDBJ whole genome shotgun (WGS) entry which is preliminary data.</text>
</comment>
<protein>
    <submittedName>
        <fullName evidence="2">Uncharacterized protein</fullName>
    </submittedName>
</protein>
<dbReference type="VEuPathDB" id="VectorBase:HLOH_061715"/>
<evidence type="ECO:0000313" key="3">
    <source>
        <dbReference type="Proteomes" id="UP000821853"/>
    </source>
</evidence>
<gene>
    <name evidence="2" type="ORF">HPB48_011613</name>
</gene>
<feature type="region of interest" description="Disordered" evidence="1">
    <location>
        <begin position="75"/>
        <end position="95"/>
    </location>
</feature>
<dbReference type="AlphaFoldDB" id="A0A9J6GEP0"/>
<evidence type="ECO:0000313" key="2">
    <source>
        <dbReference type="EMBL" id="KAH9372952.1"/>
    </source>
</evidence>
<dbReference type="EMBL" id="JABSTR010000006">
    <property type="protein sequence ID" value="KAH9372952.1"/>
    <property type="molecule type" value="Genomic_DNA"/>
</dbReference>
<dbReference type="Proteomes" id="UP000821853">
    <property type="component" value="Chromosome 4"/>
</dbReference>
<evidence type="ECO:0000256" key="1">
    <source>
        <dbReference type="SAM" id="MobiDB-lite"/>
    </source>
</evidence>
<accession>A0A9J6GEP0</accession>
<reference evidence="2 3" key="1">
    <citation type="journal article" date="2020" name="Cell">
        <title>Large-Scale Comparative Analyses of Tick Genomes Elucidate Their Genetic Diversity and Vector Capacities.</title>
        <authorList>
            <consortium name="Tick Genome and Microbiome Consortium (TIGMIC)"/>
            <person name="Jia N."/>
            <person name="Wang J."/>
            <person name="Shi W."/>
            <person name="Du L."/>
            <person name="Sun Y."/>
            <person name="Zhan W."/>
            <person name="Jiang J.F."/>
            <person name="Wang Q."/>
            <person name="Zhang B."/>
            <person name="Ji P."/>
            <person name="Bell-Sakyi L."/>
            <person name="Cui X.M."/>
            <person name="Yuan T.T."/>
            <person name="Jiang B.G."/>
            <person name="Yang W.F."/>
            <person name="Lam T.T."/>
            <person name="Chang Q.C."/>
            <person name="Ding S.J."/>
            <person name="Wang X.J."/>
            <person name="Zhu J.G."/>
            <person name="Ruan X.D."/>
            <person name="Zhao L."/>
            <person name="Wei J.T."/>
            <person name="Ye R.Z."/>
            <person name="Que T.C."/>
            <person name="Du C.H."/>
            <person name="Zhou Y.H."/>
            <person name="Cheng J.X."/>
            <person name="Dai P.F."/>
            <person name="Guo W.B."/>
            <person name="Han X.H."/>
            <person name="Huang E.J."/>
            <person name="Li L.F."/>
            <person name="Wei W."/>
            <person name="Gao Y.C."/>
            <person name="Liu J.Z."/>
            <person name="Shao H.Z."/>
            <person name="Wang X."/>
            <person name="Wang C.C."/>
            <person name="Yang T.C."/>
            <person name="Huo Q.B."/>
            <person name="Li W."/>
            <person name="Chen H.Y."/>
            <person name="Chen S.E."/>
            <person name="Zhou L.G."/>
            <person name="Ni X.B."/>
            <person name="Tian J.H."/>
            <person name="Sheng Y."/>
            <person name="Liu T."/>
            <person name="Pan Y.S."/>
            <person name="Xia L.Y."/>
            <person name="Li J."/>
            <person name="Zhao F."/>
            <person name="Cao W.C."/>
        </authorList>
    </citation>
    <scope>NUCLEOTIDE SEQUENCE [LARGE SCALE GENOMIC DNA]</scope>
    <source>
        <strain evidence="2">HaeL-2018</strain>
    </source>
</reference>